<comment type="catalytic activity">
    <reaction evidence="1">
        <text>[protein]-peptidylproline (omega=180) = [protein]-peptidylproline (omega=0)</text>
        <dbReference type="Rhea" id="RHEA:16237"/>
        <dbReference type="Rhea" id="RHEA-COMP:10747"/>
        <dbReference type="Rhea" id="RHEA-COMP:10748"/>
        <dbReference type="ChEBI" id="CHEBI:83833"/>
        <dbReference type="ChEBI" id="CHEBI:83834"/>
        <dbReference type="EC" id="5.2.1.8"/>
    </reaction>
</comment>
<dbReference type="InterPro" id="IPR000297">
    <property type="entry name" value="PPIase_PpiC"/>
</dbReference>
<dbReference type="PROSITE" id="PS50198">
    <property type="entry name" value="PPIC_PPIASE_2"/>
    <property type="match status" value="1"/>
</dbReference>
<dbReference type="InterPro" id="IPR050245">
    <property type="entry name" value="PrsA_foldase"/>
</dbReference>
<evidence type="ECO:0000313" key="8">
    <source>
        <dbReference type="EMBL" id="RCJ31620.1"/>
    </source>
</evidence>
<dbReference type="PANTHER" id="PTHR47245:SF1">
    <property type="entry name" value="FOLDASE PROTEIN PRSA"/>
    <property type="match status" value="1"/>
</dbReference>
<evidence type="ECO:0000259" key="7">
    <source>
        <dbReference type="PROSITE" id="PS50198"/>
    </source>
</evidence>
<keyword evidence="5 6" id="KW-0413">Isomerase</keyword>
<protein>
    <recommendedName>
        <fullName evidence="2">peptidylprolyl isomerase</fullName>
        <ecNumber evidence="2">5.2.1.8</ecNumber>
    </recommendedName>
</protein>
<sequence length="251" mass="28794">MLQTITISNKDILHHVQINCQIPEIIEQIVTRNIIISAIEEAGIKVEIKELQKAADRIRLANKLQSAEDTWKWLEKYCLSLANFEEIVSNSLISGKLAAHLFADKVESYFTEHQLDYASAVIYEVVLDDRDLALKLFYAIQKGEMSFYDIAHKYIQDTELRRTGGYRGIVCRQDLRPEVSAAVFTAKPPQVLKPVITCQGVHLILVEEISQPELDRKLRSEIMAHLFSEWIKQQCQQVEIVKKIDLDSNTL</sequence>
<keyword evidence="4 6" id="KW-0697">Rotamase</keyword>
<dbReference type="InterPro" id="IPR046357">
    <property type="entry name" value="PPIase_dom_sf"/>
</dbReference>
<feature type="domain" description="PpiC" evidence="7">
    <location>
        <begin position="98"/>
        <end position="208"/>
    </location>
</feature>
<dbReference type="Gene3D" id="1.10.4030.10">
    <property type="entry name" value="Porin chaperone SurA, peptide-binding domain"/>
    <property type="match status" value="1"/>
</dbReference>
<keyword evidence="3" id="KW-0732">Signal</keyword>
<proteinExistence type="predicted"/>
<evidence type="ECO:0000256" key="4">
    <source>
        <dbReference type="ARBA" id="ARBA00023110"/>
    </source>
</evidence>
<dbReference type="SUPFAM" id="SSF109998">
    <property type="entry name" value="Triger factor/SurA peptide-binding domain-like"/>
    <property type="match status" value="1"/>
</dbReference>
<evidence type="ECO:0000256" key="1">
    <source>
        <dbReference type="ARBA" id="ARBA00000971"/>
    </source>
</evidence>
<dbReference type="Gene3D" id="3.10.50.40">
    <property type="match status" value="1"/>
</dbReference>
<dbReference type="Pfam" id="PF00639">
    <property type="entry name" value="Rotamase"/>
    <property type="match status" value="1"/>
</dbReference>
<reference evidence="8" key="1">
    <citation type="submission" date="2016-04" db="EMBL/GenBank/DDBJ databases">
        <authorList>
            <person name="Tabuchi Yagui T.R."/>
        </authorList>
    </citation>
    <scope>NUCLEOTIDE SEQUENCE [LARGE SCALE GENOMIC DNA]</scope>
    <source>
        <strain evidence="8">NIES-26</strain>
    </source>
</reference>
<dbReference type="SUPFAM" id="SSF54534">
    <property type="entry name" value="FKBP-like"/>
    <property type="match status" value="1"/>
</dbReference>
<evidence type="ECO:0000256" key="6">
    <source>
        <dbReference type="PROSITE-ProRule" id="PRU00278"/>
    </source>
</evidence>
<dbReference type="GO" id="GO:0003755">
    <property type="term" value="F:peptidyl-prolyl cis-trans isomerase activity"/>
    <property type="evidence" value="ECO:0007669"/>
    <property type="project" value="UniProtKB-KW"/>
</dbReference>
<dbReference type="PANTHER" id="PTHR47245">
    <property type="entry name" value="PEPTIDYLPROLYL ISOMERASE"/>
    <property type="match status" value="1"/>
</dbReference>
<dbReference type="EC" id="5.2.1.8" evidence="2"/>
<dbReference type="AlphaFoldDB" id="A0A367R6R1"/>
<evidence type="ECO:0000256" key="3">
    <source>
        <dbReference type="ARBA" id="ARBA00022729"/>
    </source>
</evidence>
<dbReference type="Proteomes" id="UP000252107">
    <property type="component" value="Unassembled WGS sequence"/>
</dbReference>
<evidence type="ECO:0000256" key="2">
    <source>
        <dbReference type="ARBA" id="ARBA00013194"/>
    </source>
</evidence>
<dbReference type="EMBL" id="LXQD01000225">
    <property type="protein sequence ID" value="RCJ31620.1"/>
    <property type="molecule type" value="Genomic_DNA"/>
</dbReference>
<evidence type="ECO:0000256" key="5">
    <source>
        <dbReference type="ARBA" id="ARBA00023235"/>
    </source>
</evidence>
<gene>
    <name evidence="8" type="ORF">A6770_19795</name>
</gene>
<organism evidence="8 9">
    <name type="scientific">Nostoc minutum NIES-26</name>
    <dbReference type="NCBI Taxonomy" id="1844469"/>
    <lineage>
        <taxon>Bacteria</taxon>
        <taxon>Bacillati</taxon>
        <taxon>Cyanobacteriota</taxon>
        <taxon>Cyanophyceae</taxon>
        <taxon>Nostocales</taxon>
        <taxon>Nostocaceae</taxon>
        <taxon>Nostoc</taxon>
    </lineage>
</organism>
<name>A0A367R6R1_9NOSO</name>
<dbReference type="InterPro" id="IPR027304">
    <property type="entry name" value="Trigger_fact/SurA_dom_sf"/>
</dbReference>
<keyword evidence="9" id="KW-1185">Reference proteome</keyword>
<evidence type="ECO:0000313" key="9">
    <source>
        <dbReference type="Proteomes" id="UP000252107"/>
    </source>
</evidence>
<accession>A0A367R6R1</accession>
<comment type="caution">
    <text evidence="8">The sequence shown here is derived from an EMBL/GenBank/DDBJ whole genome shotgun (WGS) entry which is preliminary data.</text>
</comment>